<keyword evidence="1" id="KW-0732">Signal</keyword>
<organism evidence="3 4">
    <name type="scientific">Thermoleptolyngbya sichuanensis A183</name>
    <dbReference type="NCBI Taxonomy" id="2737172"/>
    <lineage>
        <taxon>Bacteria</taxon>
        <taxon>Bacillati</taxon>
        <taxon>Cyanobacteriota</taxon>
        <taxon>Cyanophyceae</taxon>
        <taxon>Oculatellales</taxon>
        <taxon>Oculatellaceae</taxon>
        <taxon>Thermoleptolyngbya</taxon>
        <taxon>Thermoleptolyngbya sichuanensis</taxon>
    </lineage>
</organism>
<dbReference type="GO" id="GO:0016020">
    <property type="term" value="C:membrane"/>
    <property type="evidence" value="ECO:0007669"/>
    <property type="project" value="InterPro"/>
</dbReference>
<sequence>MSKVLWNSLLVTPAVLGAALVSSIAPASAQVQSEPSVATLDQVMQYSNEGRSSGSLAQVTSVTEFSDVSPGDWAYEALAYLANSEAQGGLDCLEGYPDGTYRGGRAMTRFEFAAGLASCLDAVVGRLESLDPEALARIEALQREFAAELAVLRGRVDALEAAVEELQANQFSTTTRLNGRAVFAFSDIFGSSSIEDANNTVFQSRVRLNFDTSFTGRDRLRTRLQGGNFVDFNAVPSAQISPVSQDFTEQTDFSFDSGGNFAVSVNRLEYYFPLGPATVYLGARNQGISDIVTSVSSFDDGEQGSLSYFGYNPIYDLGGAAQNIGFGLTFDLSDAFQLGLGYLTGEGNNPSNGAGLFNGDYTAFGQLTFSPGDLTVALTYVNSYISEPNSLGDFSPSVYNGYGISFEFGLSDTFTIGGWGMYVDTRTFAGPLAFRGDGEAWSYALTLGVGDLGVEGSLLGIIAGVPPYQGSFGNSTLGNFSPFNTGTSFHAEVFYRFPVSDNISLTPGVIFVSNIADTGDDAVIPVLRTSFRF</sequence>
<dbReference type="AlphaFoldDB" id="A0A6M8BCU6"/>
<comment type="similarity">
    <text evidence="1">Belongs to the OprB family.</text>
</comment>
<dbReference type="InterPro" id="IPR007049">
    <property type="entry name" value="Carb-sel_porin_OprB"/>
</dbReference>
<keyword evidence="4" id="KW-1185">Reference proteome</keyword>
<feature type="chain" id="PRO_5027133422" evidence="1">
    <location>
        <begin position="30"/>
        <end position="533"/>
    </location>
</feature>
<dbReference type="Pfam" id="PF00395">
    <property type="entry name" value="SLH"/>
    <property type="match status" value="1"/>
</dbReference>
<feature type="domain" description="SLH" evidence="2">
    <location>
        <begin position="61"/>
        <end position="130"/>
    </location>
</feature>
<dbReference type="InterPro" id="IPR051465">
    <property type="entry name" value="Cell_Envelope_Struct_Comp"/>
</dbReference>
<dbReference type="GO" id="GO:0008643">
    <property type="term" value="P:carbohydrate transport"/>
    <property type="evidence" value="ECO:0007669"/>
    <property type="project" value="InterPro"/>
</dbReference>
<dbReference type="PROSITE" id="PS51272">
    <property type="entry name" value="SLH"/>
    <property type="match status" value="1"/>
</dbReference>
<dbReference type="PANTHER" id="PTHR43308">
    <property type="entry name" value="OUTER MEMBRANE PROTEIN ALPHA-RELATED"/>
    <property type="match status" value="1"/>
</dbReference>
<evidence type="ECO:0000313" key="4">
    <source>
        <dbReference type="Proteomes" id="UP000505210"/>
    </source>
</evidence>
<gene>
    <name evidence="3" type="ORF">HPC62_22490</name>
</gene>
<dbReference type="GO" id="GO:0015288">
    <property type="term" value="F:porin activity"/>
    <property type="evidence" value="ECO:0007669"/>
    <property type="project" value="InterPro"/>
</dbReference>
<feature type="signal peptide" evidence="1">
    <location>
        <begin position="1"/>
        <end position="29"/>
    </location>
</feature>
<reference evidence="3 4" key="1">
    <citation type="submission" date="2020-05" db="EMBL/GenBank/DDBJ databases">
        <title>Complete genome sequence of of a novel Thermoleptolyngbya strain isolated from hot springs of Ganzi, Sichuan China.</title>
        <authorList>
            <person name="Tang J."/>
            <person name="Daroch M."/>
            <person name="Li L."/>
            <person name="Waleron K."/>
            <person name="Waleron M."/>
            <person name="Waleron M."/>
        </authorList>
    </citation>
    <scope>NUCLEOTIDE SEQUENCE [LARGE SCALE GENOMIC DNA]</scope>
    <source>
        <strain evidence="3 4">PKUAC-SCTA183</strain>
    </source>
</reference>
<dbReference type="Pfam" id="PF04966">
    <property type="entry name" value="OprB"/>
    <property type="match status" value="1"/>
</dbReference>
<evidence type="ECO:0000313" key="3">
    <source>
        <dbReference type="EMBL" id="QKD85139.1"/>
    </source>
</evidence>
<dbReference type="EMBL" id="CP053661">
    <property type="protein sequence ID" value="QKD85139.1"/>
    <property type="molecule type" value="Genomic_DNA"/>
</dbReference>
<dbReference type="KEGG" id="theu:HPC62_22490"/>
<protein>
    <submittedName>
        <fullName evidence="3">Iron uptake porin</fullName>
    </submittedName>
</protein>
<accession>A0A6M8BCU6</accession>
<dbReference type="NCBIfam" id="NF033921">
    <property type="entry name" value="por_somb"/>
    <property type="match status" value="1"/>
</dbReference>
<name>A0A6M8BCU6_9CYAN</name>
<dbReference type="Proteomes" id="UP000505210">
    <property type="component" value="Chromosome"/>
</dbReference>
<evidence type="ECO:0000259" key="2">
    <source>
        <dbReference type="PROSITE" id="PS51272"/>
    </source>
</evidence>
<evidence type="ECO:0000256" key="1">
    <source>
        <dbReference type="RuleBase" id="RU363072"/>
    </source>
</evidence>
<dbReference type="InterPro" id="IPR047684">
    <property type="entry name" value="Por_som-like"/>
</dbReference>
<dbReference type="PANTHER" id="PTHR43308:SF1">
    <property type="entry name" value="OUTER MEMBRANE PROTEIN ALPHA"/>
    <property type="match status" value="1"/>
</dbReference>
<proteinExistence type="inferred from homology"/>
<dbReference type="InterPro" id="IPR001119">
    <property type="entry name" value="SLH_dom"/>
</dbReference>